<keyword evidence="1" id="KW-1133">Transmembrane helix</keyword>
<name>A0A0M1NL27_9BACL</name>
<evidence type="ECO:0008006" key="4">
    <source>
        <dbReference type="Google" id="ProtNLM"/>
    </source>
</evidence>
<reference evidence="3" key="1">
    <citation type="submission" date="2015-08" db="EMBL/GenBank/DDBJ databases">
        <title>Genome sequencing project for genomic taxonomy and phylogenomics of Bacillus-like bacteria.</title>
        <authorList>
            <person name="Liu B."/>
            <person name="Wang J."/>
            <person name="Zhu Y."/>
            <person name="Liu G."/>
            <person name="Chen Q."/>
            <person name="Chen Z."/>
            <person name="Lan J."/>
            <person name="Che J."/>
            <person name="Ge C."/>
            <person name="Shi H."/>
            <person name="Pan Z."/>
            <person name="Liu X."/>
        </authorList>
    </citation>
    <scope>NUCLEOTIDE SEQUENCE [LARGE SCALE GENOMIC DNA]</scope>
    <source>
        <strain evidence="3">FJAT-22460</strain>
    </source>
</reference>
<evidence type="ECO:0000256" key="1">
    <source>
        <dbReference type="SAM" id="Phobius"/>
    </source>
</evidence>
<protein>
    <recommendedName>
        <fullName evidence="4">DUF2759 domain-containing protein</fullName>
    </recommendedName>
</protein>
<sequence length="69" mass="7613">MADLFEVLYWIATVAMSVAFAAITILIFVMGFKFIKDKRRGLGVGCIVFSLVAGGMIVVMLNDTFFFPV</sequence>
<feature type="transmembrane region" description="Helical" evidence="1">
    <location>
        <begin position="7"/>
        <end position="29"/>
    </location>
</feature>
<evidence type="ECO:0000313" key="2">
    <source>
        <dbReference type="EMBL" id="KOR82594.1"/>
    </source>
</evidence>
<keyword evidence="1" id="KW-0472">Membrane</keyword>
<dbReference type="OrthoDB" id="2679444at2"/>
<gene>
    <name evidence="2" type="ORF">AM231_20025</name>
</gene>
<accession>A0A0M1NL27</accession>
<keyword evidence="1" id="KW-0812">Transmembrane</keyword>
<feature type="transmembrane region" description="Helical" evidence="1">
    <location>
        <begin position="41"/>
        <end position="61"/>
    </location>
</feature>
<dbReference type="AlphaFoldDB" id="A0A0M1NL27"/>
<proteinExistence type="predicted"/>
<keyword evidence="3" id="KW-1185">Reference proteome</keyword>
<dbReference type="PATRIC" id="fig|1705565.3.peg.5972"/>
<dbReference type="Proteomes" id="UP000036932">
    <property type="component" value="Unassembled WGS sequence"/>
</dbReference>
<evidence type="ECO:0000313" key="3">
    <source>
        <dbReference type="Proteomes" id="UP000036932"/>
    </source>
</evidence>
<dbReference type="EMBL" id="LIUT01000003">
    <property type="protein sequence ID" value="KOR82594.1"/>
    <property type="molecule type" value="Genomic_DNA"/>
</dbReference>
<organism evidence="2 3">
    <name type="scientific">Paenibacillus solani</name>
    <dbReference type="NCBI Taxonomy" id="1705565"/>
    <lineage>
        <taxon>Bacteria</taxon>
        <taxon>Bacillati</taxon>
        <taxon>Bacillota</taxon>
        <taxon>Bacilli</taxon>
        <taxon>Bacillales</taxon>
        <taxon>Paenibacillaceae</taxon>
        <taxon>Paenibacillus</taxon>
    </lineage>
</organism>
<comment type="caution">
    <text evidence="2">The sequence shown here is derived from an EMBL/GenBank/DDBJ whole genome shotgun (WGS) entry which is preliminary data.</text>
</comment>